<gene>
    <name evidence="2" type="ORF">GDO78_006646</name>
</gene>
<evidence type="ECO:0000313" key="3">
    <source>
        <dbReference type="Proteomes" id="UP000770717"/>
    </source>
</evidence>
<dbReference type="AlphaFoldDB" id="A0A8J6FE59"/>
<keyword evidence="1" id="KW-0812">Transmembrane</keyword>
<feature type="transmembrane region" description="Helical" evidence="1">
    <location>
        <begin position="7"/>
        <end position="28"/>
    </location>
</feature>
<name>A0A8J6FE59_ELECQ</name>
<dbReference type="Proteomes" id="UP000770717">
    <property type="component" value="Unassembled WGS sequence"/>
</dbReference>
<accession>A0A8J6FE59</accession>
<evidence type="ECO:0000256" key="1">
    <source>
        <dbReference type="SAM" id="Phobius"/>
    </source>
</evidence>
<sequence length="95" mass="10471">MTRRLTILHFWSPLCSLVYMGTLLVGLYPAEGHQSPSESVSSPALLDWGREISVSLPLGIRNTTDPVFNCHYLDAAREMRAGRPPEVPAAPYSSD</sequence>
<keyword evidence="3" id="KW-1185">Reference proteome</keyword>
<keyword evidence="1" id="KW-0472">Membrane</keyword>
<evidence type="ECO:0000313" key="2">
    <source>
        <dbReference type="EMBL" id="KAG9486372.1"/>
    </source>
</evidence>
<keyword evidence="1" id="KW-1133">Transmembrane helix</keyword>
<dbReference type="EMBL" id="WNTK01000003">
    <property type="protein sequence ID" value="KAG9486372.1"/>
    <property type="molecule type" value="Genomic_DNA"/>
</dbReference>
<comment type="caution">
    <text evidence="2">The sequence shown here is derived from an EMBL/GenBank/DDBJ whole genome shotgun (WGS) entry which is preliminary data.</text>
</comment>
<proteinExistence type="predicted"/>
<reference evidence="2" key="1">
    <citation type="thesis" date="2020" institute="ProQuest LLC" country="789 East Eisenhower Parkway, Ann Arbor, MI, USA">
        <title>Comparative Genomics and Chromosome Evolution.</title>
        <authorList>
            <person name="Mudd A.B."/>
        </authorList>
    </citation>
    <scope>NUCLEOTIDE SEQUENCE</scope>
    <source>
        <strain evidence="2">HN-11 Male</strain>
        <tissue evidence="2">Kidney and liver</tissue>
    </source>
</reference>
<organism evidence="2 3">
    <name type="scientific">Eleutherodactylus coqui</name>
    <name type="common">Puerto Rican coqui</name>
    <dbReference type="NCBI Taxonomy" id="57060"/>
    <lineage>
        <taxon>Eukaryota</taxon>
        <taxon>Metazoa</taxon>
        <taxon>Chordata</taxon>
        <taxon>Craniata</taxon>
        <taxon>Vertebrata</taxon>
        <taxon>Euteleostomi</taxon>
        <taxon>Amphibia</taxon>
        <taxon>Batrachia</taxon>
        <taxon>Anura</taxon>
        <taxon>Neobatrachia</taxon>
        <taxon>Hyloidea</taxon>
        <taxon>Eleutherodactylidae</taxon>
        <taxon>Eleutherodactylinae</taxon>
        <taxon>Eleutherodactylus</taxon>
        <taxon>Eleutherodactylus</taxon>
    </lineage>
</organism>
<protein>
    <submittedName>
        <fullName evidence="2">Uncharacterized protein</fullName>
    </submittedName>
</protein>